<comment type="caution">
    <text evidence="1">The sequence shown here is derived from an EMBL/GenBank/DDBJ whole genome shotgun (WGS) entry which is preliminary data.</text>
</comment>
<evidence type="ECO:0000313" key="1">
    <source>
        <dbReference type="EMBL" id="CAG7728092.1"/>
    </source>
</evidence>
<evidence type="ECO:0000313" key="2">
    <source>
        <dbReference type="Proteomes" id="UP000708208"/>
    </source>
</evidence>
<dbReference type="AlphaFoldDB" id="A0A8J2K0Q3"/>
<accession>A0A8J2K0Q3</accession>
<name>A0A8J2K0Q3_9HEXA</name>
<keyword evidence="2" id="KW-1185">Reference proteome</keyword>
<protein>
    <submittedName>
        <fullName evidence="1">Uncharacterized protein</fullName>
    </submittedName>
</protein>
<gene>
    <name evidence="1" type="ORF">AFUS01_LOCUS16898</name>
</gene>
<dbReference type="EMBL" id="CAJVCH010158404">
    <property type="protein sequence ID" value="CAG7728092.1"/>
    <property type="molecule type" value="Genomic_DNA"/>
</dbReference>
<organism evidence="1 2">
    <name type="scientific">Allacma fusca</name>
    <dbReference type="NCBI Taxonomy" id="39272"/>
    <lineage>
        <taxon>Eukaryota</taxon>
        <taxon>Metazoa</taxon>
        <taxon>Ecdysozoa</taxon>
        <taxon>Arthropoda</taxon>
        <taxon>Hexapoda</taxon>
        <taxon>Collembola</taxon>
        <taxon>Symphypleona</taxon>
        <taxon>Sminthuridae</taxon>
        <taxon>Allacma</taxon>
    </lineage>
</organism>
<proteinExistence type="predicted"/>
<dbReference type="Proteomes" id="UP000708208">
    <property type="component" value="Unassembled WGS sequence"/>
</dbReference>
<sequence>MLVVQIKNYLDVDLTEYQLRLPFGFGVALAPNNISAKTAEVATFVYNKATNAAAQPEMSYRIGGKDISLHVSFVNARIYQTFAAALLPRSAPAKYIVPLDCGNYNHSGTAGSRKCITKARKIC</sequence>
<reference evidence="1" key="1">
    <citation type="submission" date="2021-06" db="EMBL/GenBank/DDBJ databases">
        <authorList>
            <person name="Hodson N. C."/>
            <person name="Mongue J. A."/>
            <person name="Jaron S. K."/>
        </authorList>
    </citation>
    <scope>NUCLEOTIDE SEQUENCE</scope>
</reference>